<reference evidence="1" key="1">
    <citation type="submission" date="2021-05" db="EMBL/GenBank/DDBJ databases">
        <authorList>
            <person name="Pan Q."/>
            <person name="Jouanno E."/>
            <person name="Zahm M."/>
            <person name="Klopp C."/>
            <person name="Cabau C."/>
            <person name="Louis A."/>
            <person name="Berthelot C."/>
            <person name="Parey E."/>
            <person name="Roest Crollius H."/>
            <person name="Montfort J."/>
            <person name="Robinson-Rechavi M."/>
            <person name="Bouchez O."/>
            <person name="Lampietro C."/>
            <person name="Lopez Roques C."/>
            <person name="Donnadieu C."/>
            <person name="Postlethwait J."/>
            <person name="Bobe J."/>
            <person name="Dillon D."/>
            <person name="Chandos A."/>
            <person name="von Hippel F."/>
            <person name="Guiguen Y."/>
        </authorList>
    </citation>
    <scope>NUCLEOTIDE SEQUENCE</scope>
    <source>
        <strain evidence="1">YG-Jan2019</strain>
    </source>
</reference>
<keyword evidence="2" id="KW-1185">Reference proteome</keyword>
<name>A0ACC2GH25_DALPE</name>
<accession>A0ACC2GH25</accession>
<comment type="caution">
    <text evidence="1">The sequence shown here is derived from an EMBL/GenBank/DDBJ whole genome shotgun (WGS) entry which is preliminary data.</text>
</comment>
<dbReference type="Proteomes" id="UP001157502">
    <property type="component" value="Chromosome 13"/>
</dbReference>
<protein>
    <submittedName>
        <fullName evidence="1">Uncharacterized protein</fullName>
    </submittedName>
</protein>
<feature type="non-terminal residue" evidence="1">
    <location>
        <position position="1"/>
    </location>
</feature>
<sequence length="83" mass="9245">TRSCTDNSLYSPRIATFAGTPQSCLTPAEAPGNLAQHLSQKTIHNRLGFVADITPYIFPRMLSFNLETWMGFWAFLPTNEPGQ</sequence>
<gene>
    <name evidence="1" type="ORF">DPEC_G00163890</name>
</gene>
<organism evidence="1 2">
    <name type="scientific">Dallia pectoralis</name>
    <name type="common">Alaska blackfish</name>
    <dbReference type="NCBI Taxonomy" id="75939"/>
    <lineage>
        <taxon>Eukaryota</taxon>
        <taxon>Metazoa</taxon>
        <taxon>Chordata</taxon>
        <taxon>Craniata</taxon>
        <taxon>Vertebrata</taxon>
        <taxon>Euteleostomi</taxon>
        <taxon>Actinopterygii</taxon>
        <taxon>Neopterygii</taxon>
        <taxon>Teleostei</taxon>
        <taxon>Protacanthopterygii</taxon>
        <taxon>Esociformes</taxon>
        <taxon>Umbridae</taxon>
        <taxon>Dallia</taxon>
    </lineage>
</organism>
<proteinExistence type="predicted"/>
<evidence type="ECO:0000313" key="1">
    <source>
        <dbReference type="EMBL" id="KAJ8002912.1"/>
    </source>
</evidence>
<dbReference type="EMBL" id="CM055740">
    <property type="protein sequence ID" value="KAJ8002912.1"/>
    <property type="molecule type" value="Genomic_DNA"/>
</dbReference>
<evidence type="ECO:0000313" key="2">
    <source>
        <dbReference type="Proteomes" id="UP001157502"/>
    </source>
</evidence>